<feature type="region of interest" description="Disordered" evidence="1">
    <location>
        <begin position="375"/>
        <end position="399"/>
    </location>
</feature>
<evidence type="ECO:0000256" key="1">
    <source>
        <dbReference type="SAM" id="MobiDB-lite"/>
    </source>
</evidence>
<dbReference type="PROSITE" id="PS50206">
    <property type="entry name" value="RHODANESE_3"/>
    <property type="match status" value="1"/>
</dbReference>
<dbReference type="EMBL" id="LJBN01000172">
    <property type="protein sequence ID" value="OOQ85056.1"/>
    <property type="molecule type" value="Genomic_DNA"/>
</dbReference>
<sequence>MSSNPLNIYTGLKSLQDYHNPDASPPLPLVELPPPLNPYYDNGVRIYAKIMTALPAQNVKALPALNLLRDGVNPSTTDTIIEYSSGSTVISLGILSRVYYGIQDTRAYLSNKTHLTKLRLMQFFGLKVKLFGGPSTPDADDEYGGVYAAEEEARRSERILNPNQYKNHANWKSHTIWTGPQILKQLPQINLICAAMGTTGTMSGLGTYLKSEKQSVFCLGVCIAPGNEIPGPRMYSMIQRIDFPWRDTVDAVEEVNAEDAFLNSVKLSREGIICGPSSGMQYTALLRFLKQRISSQSLHSLQGPDGLTHCAFLCCDLPYQYLDEYFDRLGAEHFPVIENESLLEVDTYSYESKWEILPLDLPTHLGVDITRSRANGSAPHLEKEDAVENANQPNGLPPATIIDLRADSDYHASHVEQSTNLPLHSLSGGTESPWKDPRILKQQWEELDGILSHDNPSIFSKEDGKPQEARRVLLICYDGAVSRIAASILRAKGAEAFSLRGGYRGLGSEVTGQFTNGT</sequence>
<dbReference type="InterPro" id="IPR001926">
    <property type="entry name" value="TrpB-like_PALP"/>
</dbReference>
<dbReference type="SMART" id="SM00450">
    <property type="entry name" value="RHOD"/>
    <property type="match status" value="1"/>
</dbReference>
<dbReference type="InterPro" id="IPR036873">
    <property type="entry name" value="Rhodanese-like_dom_sf"/>
</dbReference>
<dbReference type="InterPro" id="IPR001763">
    <property type="entry name" value="Rhodanese-like_dom"/>
</dbReference>
<evidence type="ECO:0000259" key="2">
    <source>
        <dbReference type="PROSITE" id="PS50206"/>
    </source>
</evidence>
<comment type="caution">
    <text evidence="3">The sequence shown here is derived from an EMBL/GenBank/DDBJ whole genome shotgun (WGS) entry which is preliminary data.</text>
</comment>
<dbReference type="Gene3D" id="3.40.250.10">
    <property type="entry name" value="Rhodanese-like domain"/>
    <property type="match status" value="1"/>
</dbReference>
<dbReference type="PANTHER" id="PTHR10314">
    <property type="entry name" value="CYSTATHIONINE BETA-SYNTHASE"/>
    <property type="match status" value="1"/>
</dbReference>
<organism evidence="3 4">
    <name type="scientific">Penicillium brasilianum</name>
    <dbReference type="NCBI Taxonomy" id="104259"/>
    <lineage>
        <taxon>Eukaryota</taxon>
        <taxon>Fungi</taxon>
        <taxon>Dikarya</taxon>
        <taxon>Ascomycota</taxon>
        <taxon>Pezizomycotina</taxon>
        <taxon>Eurotiomycetes</taxon>
        <taxon>Eurotiomycetidae</taxon>
        <taxon>Eurotiales</taxon>
        <taxon>Aspergillaceae</taxon>
        <taxon>Penicillium</taxon>
    </lineage>
</organism>
<evidence type="ECO:0000313" key="3">
    <source>
        <dbReference type="EMBL" id="OOQ85056.1"/>
    </source>
</evidence>
<dbReference type="CDD" id="cd00158">
    <property type="entry name" value="RHOD"/>
    <property type="match status" value="1"/>
</dbReference>
<dbReference type="Proteomes" id="UP000190744">
    <property type="component" value="Unassembled WGS sequence"/>
</dbReference>
<dbReference type="Pfam" id="PF00291">
    <property type="entry name" value="PALP"/>
    <property type="match status" value="1"/>
</dbReference>
<evidence type="ECO:0000313" key="4">
    <source>
        <dbReference type="Proteomes" id="UP000190744"/>
    </source>
</evidence>
<gene>
    <name evidence="3" type="ORF">PEBR_31183</name>
</gene>
<accession>A0A1S9RI55</accession>
<dbReference type="InterPro" id="IPR050214">
    <property type="entry name" value="Cys_Synth/Cystath_Beta-Synth"/>
</dbReference>
<reference evidence="4" key="1">
    <citation type="submission" date="2015-09" db="EMBL/GenBank/DDBJ databases">
        <authorList>
            <person name="Fill T.P."/>
            <person name="Baretta J.F."/>
            <person name="de Almeida L.G."/>
            <person name="Rocha M."/>
            <person name="de Souza D.H."/>
            <person name="Malavazi I."/>
            <person name="Cerdeira L.T."/>
            <person name="Hong H."/>
            <person name="Samborskyy M."/>
            <person name="de Vasconcelos A.T."/>
            <person name="Leadlay P."/>
            <person name="Rodrigues-Filho E."/>
        </authorList>
    </citation>
    <scope>NUCLEOTIDE SEQUENCE [LARGE SCALE GENOMIC DNA]</scope>
    <source>
        <strain evidence="4">LaBioMMi 136</strain>
    </source>
</reference>
<dbReference type="InterPro" id="IPR036052">
    <property type="entry name" value="TrpB-like_PALP_sf"/>
</dbReference>
<dbReference type="AlphaFoldDB" id="A0A1S9RI55"/>
<dbReference type="Pfam" id="PF00581">
    <property type="entry name" value="Rhodanese"/>
    <property type="match status" value="1"/>
</dbReference>
<name>A0A1S9RI55_PENBI</name>
<dbReference type="SUPFAM" id="SSF53686">
    <property type="entry name" value="Tryptophan synthase beta subunit-like PLP-dependent enzymes"/>
    <property type="match status" value="1"/>
</dbReference>
<dbReference type="Gene3D" id="3.40.50.1100">
    <property type="match status" value="2"/>
</dbReference>
<proteinExistence type="predicted"/>
<feature type="domain" description="Rhodanese" evidence="2">
    <location>
        <begin position="395"/>
        <end position="515"/>
    </location>
</feature>
<dbReference type="SUPFAM" id="SSF52821">
    <property type="entry name" value="Rhodanese/Cell cycle control phosphatase"/>
    <property type="match status" value="1"/>
</dbReference>
<protein>
    <submittedName>
        <fullName evidence="3">Cysteine synthase K/M:Cysteine synthase B</fullName>
    </submittedName>
</protein>